<dbReference type="PROSITE" id="PS00318">
    <property type="entry name" value="HMG_COA_REDUCTASE_2"/>
    <property type="match status" value="1"/>
</dbReference>
<dbReference type="CDD" id="cd00643">
    <property type="entry name" value="HMG-CoA_reductase_classI"/>
    <property type="match status" value="1"/>
</dbReference>
<evidence type="ECO:0000313" key="12">
    <source>
        <dbReference type="EMBL" id="CAG8513664.1"/>
    </source>
</evidence>
<dbReference type="InterPro" id="IPR023076">
    <property type="entry name" value="HMG_CoA_Rdtase_CS"/>
</dbReference>
<comment type="similarity">
    <text evidence="2 9">Belongs to the HMG-CoA reductase family.</text>
</comment>
<dbReference type="InterPro" id="IPR009029">
    <property type="entry name" value="HMG_CoA_Rdtase_sub-bd_dom_sf"/>
</dbReference>
<comment type="catalytic activity">
    <reaction evidence="9">
        <text>(R)-mevalonate + 2 NADP(+) + CoA = (3S)-3-hydroxy-3-methylglutaryl-CoA + 2 NADPH + 2 H(+)</text>
        <dbReference type="Rhea" id="RHEA:15989"/>
        <dbReference type="ChEBI" id="CHEBI:15378"/>
        <dbReference type="ChEBI" id="CHEBI:36464"/>
        <dbReference type="ChEBI" id="CHEBI:43074"/>
        <dbReference type="ChEBI" id="CHEBI:57287"/>
        <dbReference type="ChEBI" id="CHEBI:57783"/>
        <dbReference type="ChEBI" id="CHEBI:58349"/>
        <dbReference type="EC" id="1.1.1.34"/>
    </reaction>
</comment>
<dbReference type="GO" id="GO:0006696">
    <property type="term" value="P:ergosterol biosynthetic process"/>
    <property type="evidence" value="ECO:0007669"/>
    <property type="project" value="TreeGrafter"/>
</dbReference>
<keyword evidence="13" id="KW-1185">Reference proteome</keyword>
<dbReference type="Gene3D" id="1.10.3270.10">
    <property type="entry name" value="HMGR, N-terminal domain"/>
    <property type="match status" value="1"/>
</dbReference>
<feature type="transmembrane region" description="Helical" evidence="9">
    <location>
        <begin position="386"/>
        <end position="408"/>
    </location>
</feature>
<dbReference type="GO" id="GO:0004420">
    <property type="term" value="F:hydroxymethylglutaryl-CoA reductase (NADPH) activity"/>
    <property type="evidence" value="ECO:0007669"/>
    <property type="project" value="UniProtKB-EC"/>
</dbReference>
<feature type="compositionally biased region" description="Polar residues" evidence="10">
    <location>
        <begin position="1216"/>
        <end position="1225"/>
    </location>
</feature>
<evidence type="ECO:0000256" key="1">
    <source>
        <dbReference type="ARBA" id="ARBA00004477"/>
    </source>
</evidence>
<feature type="transmembrane region" description="Helical" evidence="9">
    <location>
        <begin position="275"/>
        <end position="294"/>
    </location>
</feature>
<dbReference type="InterPro" id="IPR002202">
    <property type="entry name" value="HMG_CoA_Rdtase"/>
</dbReference>
<dbReference type="PANTHER" id="PTHR10572">
    <property type="entry name" value="3-HYDROXY-3-METHYLGLUTARYL-COENZYME A REDUCTASE"/>
    <property type="match status" value="1"/>
</dbReference>
<keyword evidence="7 9" id="KW-0560">Oxidoreductase</keyword>
<dbReference type="EC" id="1.1.1.34" evidence="9"/>
<dbReference type="FunFam" id="1.10.3270.10:FF:000001">
    <property type="entry name" value="3-hydroxy-3-methylglutaryl coenzyme A reductase"/>
    <property type="match status" value="1"/>
</dbReference>
<dbReference type="Gene3D" id="3.30.70.420">
    <property type="entry name" value="Hydroxymethylglutaryl-CoA reductase, class I/II, NAD/NADP-binding domain"/>
    <property type="match status" value="1"/>
</dbReference>
<dbReference type="InterPro" id="IPR000731">
    <property type="entry name" value="SSD"/>
</dbReference>
<evidence type="ECO:0000256" key="8">
    <source>
        <dbReference type="ARBA" id="ARBA00023136"/>
    </source>
</evidence>
<dbReference type="Pfam" id="PF00368">
    <property type="entry name" value="HMG-CoA_red"/>
    <property type="match status" value="1"/>
</dbReference>
<keyword evidence="4 9" id="KW-0256">Endoplasmic reticulum</keyword>
<evidence type="ECO:0000313" key="13">
    <source>
        <dbReference type="Proteomes" id="UP000789831"/>
    </source>
</evidence>
<dbReference type="GO" id="GO:0008299">
    <property type="term" value="P:isoprenoid biosynthetic process"/>
    <property type="evidence" value="ECO:0007669"/>
    <property type="project" value="InterPro"/>
</dbReference>
<dbReference type="InterPro" id="IPR053958">
    <property type="entry name" value="HMGCR/SNAP/NPC1-like_SSD"/>
</dbReference>
<dbReference type="FunFam" id="3.90.770.10:FF:000001">
    <property type="entry name" value="3-hydroxy-3-methylglutaryl coenzyme A reductase"/>
    <property type="match status" value="1"/>
</dbReference>
<dbReference type="InterPro" id="IPR023282">
    <property type="entry name" value="HMG_CoA_Rdtase_N"/>
</dbReference>
<evidence type="ECO:0000256" key="9">
    <source>
        <dbReference type="RuleBase" id="RU361219"/>
    </source>
</evidence>
<feature type="transmembrane region" description="Helical" evidence="9">
    <location>
        <begin position="466"/>
        <end position="484"/>
    </location>
</feature>
<dbReference type="OrthoDB" id="310654at2759"/>
<dbReference type="PROSITE" id="PS00066">
    <property type="entry name" value="HMG_COA_REDUCTASE_1"/>
    <property type="match status" value="1"/>
</dbReference>
<feature type="transmembrane region" description="Helical" evidence="9">
    <location>
        <begin position="21"/>
        <end position="43"/>
    </location>
</feature>
<dbReference type="AlphaFoldDB" id="A0A9N9F777"/>
<reference evidence="12" key="1">
    <citation type="submission" date="2021-06" db="EMBL/GenBank/DDBJ databases">
        <authorList>
            <person name="Kallberg Y."/>
            <person name="Tangrot J."/>
            <person name="Rosling A."/>
        </authorList>
    </citation>
    <scope>NUCLEOTIDE SEQUENCE</scope>
    <source>
        <strain evidence="12">MT106</strain>
    </source>
</reference>
<dbReference type="InterPro" id="IPR004554">
    <property type="entry name" value="HMG_CoA_Rdtase_eu_arc"/>
</dbReference>
<feature type="region of interest" description="Disordered" evidence="10">
    <location>
        <begin position="1191"/>
        <end position="1225"/>
    </location>
</feature>
<feature type="region of interest" description="Disordered" evidence="10">
    <location>
        <begin position="1165"/>
        <end position="1184"/>
    </location>
</feature>
<dbReference type="EMBL" id="CAJVPL010000604">
    <property type="protein sequence ID" value="CAG8513664.1"/>
    <property type="molecule type" value="Genomic_DNA"/>
</dbReference>
<dbReference type="PROSITE" id="PS50156">
    <property type="entry name" value="SSD"/>
    <property type="match status" value="1"/>
</dbReference>
<keyword evidence="8 9" id="KW-0472">Membrane</keyword>
<dbReference type="InterPro" id="IPR009023">
    <property type="entry name" value="HMG_CoA_Rdtase_NAD(P)-bd_sf"/>
</dbReference>
<evidence type="ECO:0000256" key="4">
    <source>
        <dbReference type="ARBA" id="ARBA00022824"/>
    </source>
</evidence>
<dbReference type="NCBIfam" id="TIGR00533">
    <property type="entry name" value="HMG_CoA_R_NADP"/>
    <property type="match status" value="1"/>
</dbReference>
<sequence>MLQTTKELFWKAAMRSSKNPIETIVLCLIIASFAYASLFRSIIESSYVINQTPNIEPTKVIAWPETNQFVPLTKNDFITQATRVQLKQVLLSNPLKHFKADSTTHSILNSNVLEIVSRFQNLIENELFVLDGTNKLYFNDDLCHKLSDSTCFTATSLAIWNQAFDILSVEEPIAYQRNNLIYGELLKNAETIKSNHGVASLLLTYAFNDNGSYHAHWANLWEQKVAEYNNDHLISNGKNHQLNEERGSLASLAFSAGNLILKVRELMNKADTTDILVILGGYILMHLTFLALFLNMRKIGSRYVLGFEKPVNLTKAVLQASSTNRDSTQYEEANSSDTIPNNVRDNIMEGVHKSSPSIIRDYLIEIAVLVFGALSGVTGLQEFCFLGAFILLYDCLFLYTFYTAMLTLKLELNRIRQTPVKKSIGDKDEITSSPANIRQNIMKAFRDNTVETDAKKKYDNPMIARVKLLIIAGFVIMHVMNYATTLHTHDESNPRQNLNIIDEQQVEVNEPTNTLILNTLLEYHKKSSNAHLPLIVDIAAPLIFSTTQGGNNPIFQTLYKSVDSVMELWSYFVQDPVLSKWISLGLSLSIFLNVYLLNSSKAAHNITRYSKSSTELNIQEKGSSSSSTELNIQEKGSSSSSTELNIQEKGSSSSSTVAILEKKTHSNSTRQIENISSNPQKNVSNTAVMAVNATSDIFEQKEKTESSISLTKHVDSPSKSRSIDELLKILKTPEQGPSALNDDEILQLAMNGKIAQYALEKTLGNLERAVKIRRVLISRISLTKSLENSLLPVENYDYEKVVGACCENVIGYMPIPVGVAGPLNIDGASIHIPMATTEGCLVASTSRGCKAINAGSGALTILTKDGMTRGPCVEFPNITRAGEAKLWIENEGFAIIKQAFDSTSRFARLRDLKTALAGKLLFIRFATFTGDAMGMNMISKGCEKALSVLSEYFHDMQIVSISGNYCTDKKPAAINWLEGRGKSVVAEAVIPGSVVEKILKTSVTALVELNTSKNLIGSAMAGSIGGFNAHAANILTAIYLATGQDPAQNVESSNCMTLMKAIDNGENLHLTCTMPSIEVGTIGGGTTLPPQSAVLDMLGVRGPHPTTPGANAQKLARIICAAVMAGELSLCAALAAGHLVKSHMEHNRATPKHEHHVHQHNYHVIRPHHTHNPPPPTSKALTDPSLSTTTIIESTMPVSKYKSDGKKIPMTDNDISETSGSCLKS</sequence>
<comment type="caution">
    <text evidence="12">The sequence shown here is derived from an EMBL/GenBank/DDBJ whole genome shotgun (WGS) entry which is preliminary data.</text>
</comment>
<gene>
    <name evidence="12" type="ORF">AGERDE_LOCUS4871</name>
</gene>
<evidence type="ECO:0000259" key="11">
    <source>
        <dbReference type="PROSITE" id="PS50156"/>
    </source>
</evidence>
<feature type="transmembrane region" description="Helical" evidence="9">
    <location>
        <begin position="362"/>
        <end position="380"/>
    </location>
</feature>
<dbReference type="PANTHER" id="PTHR10572:SF24">
    <property type="entry name" value="3-HYDROXY-3-METHYLGLUTARYL-COENZYME A REDUCTASE"/>
    <property type="match status" value="1"/>
</dbReference>
<dbReference type="SUPFAM" id="SSF55035">
    <property type="entry name" value="NAD-binding domain of HMG-CoA reductase"/>
    <property type="match status" value="1"/>
</dbReference>
<dbReference type="GO" id="GO:0015936">
    <property type="term" value="P:coenzyme A metabolic process"/>
    <property type="evidence" value="ECO:0007669"/>
    <property type="project" value="InterPro"/>
</dbReference>
<dbReference type="SUPFAM" id="SSF56542">
    <property type="entry name" value="Substrate-binding domain of HMG-CoA reductase"/>
    <property type="match status" value="1"/>
</dbReference>
<feature type="region of interest" description="Disordered" evidence="10">
    <location>
        <begin position="614"/>
        <end position="656"/>
    </location>
</feature>
<keyword evidence="5 9" id="KW-0521">NADP</keyword>
<proteinExistence type="inferred from homology"/>
<keyword evidence="6 9" id="KW-1133">Transmembrane helix</keyword>
<dbReference type="Gene3D" id="3.90.770.10">
    <property type="entry name" value="3-hydroxy-3-methylglutaryl-coenzyme A Reductase, Chain A, domain 2"/>
    <property type="match status" value="1"/>
</dbReference>
<comment type="pathway">
    <text evidence="9">Metabolic intermediate biosynthesis; (R)-mevalonate biosynthesis; (R)-mevalonate from acetyl-CoA: step 3/3.</text>
</comment>
<dbReference type="PROSITE" id="PS01192">
    <property type="entry name" value="HMG_COA_REDUCTASE_3"/>
    <property type="match status" value="1"/>
</dbReference>
<dbReference type="PRINTS" id="PR00071">
    <property type="entry name" value="HMGCOARDTASE"/>
</dbReference>
<evidence type="ECO:0000256" key="6">
    <source>
        <dbReference type="ARBA" id="ARBA00022989"/>
    </source>
</evidence>
<evidence type="ECO:0000256" key="2">
    <source>
        <dbReference type="ARBA" id="ARBA00007661"/>
    </source>
</evidence>
<keyword evidence="3 9" id="KW-0812">Transmembrane</keyword>
<dbReference type="InterPro" id="IPR023074">
    <property type="entry name" value="HMG_CoA_Rdtase_cat_sf"/>
</dbReference>
<dbReference type="PROSITE" id="PS50065">
    <property type="entry name" value="HMG_COA_REDUCTASE_4"/>
    <property type="match status" value="1"/>
</dbReference>
<protein>
    <recommendedName>
        <fullName evidence="9">3-hydroxy-3-methylglutaryl coenzyme A reductase</fullName>
        <shortName evidence="9">HMG-CoA reductase</shortName>
        <ecNumber evidence="9">1.1.1.34</ecNumber>
    </recommendedName>
</protein>
<evidence type="ECO:0000256" key="5">
    <source>
        <dbReference type="ARBA" id="ARBA00022857"/>
    </source>
</evidence>
<comment type="subcellular location">
    <subcellularLocation>
        <location evidence="1 9">Endoplasmic reticulum membrane</location>
        <topology evidence="1 9">Multi-pass membrane protein</topology>
    </subcellularLocation>
</comment>
<dbReference type="FunFam" id="3.30.70.420:FF:000001">
    <property type="entry name" value="3-hydroxy-3-methylglutaryl coenzyme A reductase"/>
    <property type="match status" value="1"/>
</dbReference>
<dbReference type="Proteomes" id="UP000789831">
    <property type="component" value="Unassembled WGS sequence"/>
</dbReference>
<dbReference type="GO" id="GO:0005778">
    <property type="term" value="C:peroxisomal membrane"/>
    <property type="evidence" value="ECO:0007669"/>
    <property type="project" value="TreeGrafter"/>
</dbReference>
<evidence type="ECO:0000256" key="7">
    <source>
        <dbReference type="ARBA" id="ARBA00023002"/>
    </source>
</evidence>
<dbReference type="GO" id="GO:0005789">
    <property type="term" value="C:endoplasmic reticulum membrane"/>
    <property type="evidence" value="ECO:0007669"/>
    <property type="project" value="UniProtKB-SubCell"/>
</dbReference>
<organism evidence="12 13">
    <name type="scientific">Ambispora gerdemannii</name>
    <dbReference type="NCBI Taxonomy" id="144530"/>
    <lineage>
        <taxon>Eukaryota</taxon>
        <taxon>Fungi</taxon>
        <taxon>Fungi incertae sedis</taxon>
        <taxon>Mucoromycota</taxon>
        <taxon>Glomeromycotina</taxon>
        <taxon>Glomeromycetes</taxon>
        <taxon>Archaeosporales</taxon>
        <taxon>Ambisporaceae</taxon>
        <taxon>Ambispora</taxon>
    </lineage>
</organism>
<evidence type="ECO:0000256" key="10">
    <source>
        <dbReference type="SAM" id="MobiDB-lite"/>
    </source>
</evidence>
<accession>A0A9N9F777</accession>
<name>A0A9N9F777_9GLOM</name>
<dbReference type="Pfam" id="PF12349">
    <property type="entry name" value="Sterol-sensing"/>
    <property type="match status" value="1"/>
</dbReference>
<feature type="domain" description="SSD" evidence="11">
    <location>
        <begin position="287"/>
        <end position="408"/>
    </location>
</feature>
<evidence type="ECO:0000256" key="3">
    <source>
        <dbReference type="ARBA" id="ARBA00022692"/>
    </source>
</evidence>